<gene>
    <name evidence="1" type="ORF">QC761_600100</name>
</gene>
<protein>
    <submittedName>
        <fullName evidence="1">Uncharacterized protein</fullName>
    </submittedName>
</protein>
<sequence length="114" mass="12807">MHWYQALISTLFILEQPKKQGTQTSASIHIFTGFSWSLRKSRALARLTVTGHVRPSSMMFSVTRGDPHAYDKVEYSVISSTSREWHVSSQLIGSVHFPGLIVTSLISSVSLNLW</sequence>
<dbReference type="Proteomes" id="UP001322138">
    <property type="component" value="Unassembled WGS sequence"/>
</dbReference>
<organism evidence="1 2">
    <name type="scientific">Podospora bellae-mahoneyi</name>
    <dbReference type="NCBI Taxonomy" id="2093777"/>
    <lineage>
        <taxon>Eukaryota</taxon>
        <taxon>Fungi</taxon>
        <taxon>Dikarya</taxon>
        <taxon>Ascomycota</taxon>
        <taxon>Pezizomycotina</taxon>
        <taxon>Sordariomycetes</taxon>
        <taxon>Sordariomycetidae</taxon>
        <taxon>Sordariales</taxon>
        <taxon>Podosporaceae</taxon>
        <taxon>Podospora</taxon>
    </lineage>
</organism>
<reference evidence="1 2" key="1">
    <citation type="journal article" date="2023" name="bioRxiv">
        <title>High-quality genome assemblies of four members of thePodospora anserinaspecies complex.</title>
        <authorList>
            <person name="Ament-Velasquez S.L."/>
            <person name="Vogan A.A."/>
            <person name="Wallerman O."/>
            <person name="Hartmann F."/>
            <person name="Gautier V."/>
            <person name="Silar P."/>
            <person name="Giraud T."/>
            <person name="Johannesson H."/>
        </authorList>
    </citation>
    <scope>NUCLEOTIDE SEQUENCE [LARGE SCALE GENOMIC DNA]</scope>
    <source>
        <strain evidence="1 2">CBS 112042</strain>
    </source>
</reference>
<comment type="caution">
    <text evidence="1">The sequence shown here is derived from an EMBL/GenBank/DDBJ whole genome shotgun (WGS) entry which is preliminary data.</text>
</comment>
<accession>A0ABR0F9Q0</accession>
<evidence type="ECO:0000313" key="2">
    <source>
        <dbReference type="Proteomes" id="UP001322138"/>
    </source>
</evidence>
<dbReference type="RefSeq" id="XP_062729709.1">
    <property type="nucleotide sequence ID" value="XM_062880470.1"/>
</dbReference>
<dbReference type="EMBL" id="JAFFGZ010000008">
    <property type="protein sequence ID" value="KAK4640733.1"/>
    <property type="molecule type" value="Genomic_DNA"/>
</dbReference>
<keyword evidence="2" id="KW-1185">Reference proteome</keyword>
<dbReference type="GeneID" id="87899952"/>
<name>A0ABR0F9Q0_9PEZI</name>
<evidence type="ECO:0000313" key="1">
    <source>
        <dbReference type="EMBL" id="KAK4640733.1"/>
    </source>
</evidence>
<proteinExistence type="predicted"/>